<sequence length="354" mass="40296">MYEKDGEKYYIVDSHIHFWDGGAANQKNRYGAGFTGCFYDYQKNLSPAEWVWDLEKFGSYTEDDLMHDLFEAGYVDKGIFQPTYLTDFYTNGFNTTERNGALAEKHPEKLITNGAWDPRDGEAGLDALEALHERWQFKGVKLYTAEWKGDSKGWKLTDPWSYRYLEKCEQLGVKNIHVHKGPTIYPLNRDAFDVADVDDVATAFPNLNFIIEHVGLPRLEDFCWIATQEPNVYGGLAVAMPFIHSRPRYFAQMIGELLYWLDENRLTFASDYAIWQPKWLVEMFVDFQIPEDMQGEYGVLTTEVKKKILGLNAARLYGFEVPEDAQVKSPGLVTGESGPAVGSAPVDETAPVTA</sequence>
<protein>
    <submittedName>
        <fullName evidence="3">Amidohydrolase</fullName>
    </submittedName>
</protein>
<accession>A0A9X1NBK9</accession>
<feature type="domain" description="Amidohydrolase-related" evidence="2">
    <location>
        <begin position="12"/>
        <end position="319"/>
    </location>
</feature>
<dbReference type="InterPro" id="IPR032466">
    <property type="entry name" value="Metal_Hydrolase"/>
</dbReference>
<feature type="region of interest" description="Disordered" evidence="1">
    <location>
        <begin position="330"/>
        <end position="354"/>
    </location>
</feature>
<evidence type="ECO:0000313" key="3">
    <source>
        <dbReference type="EMBL" id="MCD5310281.1"/>
    </source>
</evidence>
<organism evidence="3 4">
    <name type="scientific">Kineosporia babensis</name>
    <dbReference type="NCBI Taxonomy" id="499548"/>
    <lineage>
        <taxon>Bacteria</taxon>
        <taxon>Bacillati</taxon>
        <taxon>Actinomycetota</taxon>
        <taxon>Actinomycetes</taxon>
        <taxon>Kineosporiales</taxon>
        <taxon>Kineosporiaceae</taxon>
        <taxon>Kineosporia</taxon>
    </lineage>
</organism>
<dbReference type="GO" id="GO:0016787">
    <property type="term" value="F:hydrolase activity"/>
    <property type="evidence" value="ECO:0007669"/>
    <property type="project" value="InterPro"/>
</dbReference>
<dbReference type="Pfam" id="PF04909">
    <property type="entry name" value="Amidohydro_2"/>
    <property type="match status" value="1"/>
</dbReference>
<keyword evidence="4" id="KW-1185">Reference proteome</keyword>
<evidence type="ECO:0000259" key="2">
    <source>
        <dbReference type="Pfam" id="PF04909"/>
    </source>
</evidence>
<dbReference type="RefSeq" id="WP_231439207.1">
    <property type="nucleotide sequence ID" value="NZ_JAJOMB010000002.1"/>
</dbReference>
<name>A0A9X1NBK9_9ACTN</name>
<evidence type="ECO:0000313" key="4">
    <source>
        <dbReference type="Proteomes" id="UP001138997"/>
    </source>
</evidence>
<gene>
    <name evidence="3" type="ORF">LR394_05185</name>
</gene>
<dbReference type="Proteomes" id="UP001138997">
    <property type="component" value="Unassembled WGS sequence"/>
</dbReference>
<dbReference type="PANTHER" id="PTHR42889:SF1">
    <property type="entry name" value="BLR3681 PROTEIN"/>
    <property type="match status" value="1"/>
</dbReference>
<comment type="caution">
    <text evidence="3">The sequence shown here is derived from an EMBL/GenBank/DDBJ whole genome shotgun (WGS) entry which is preliminary data.</text>
</comment>
<evidence type="ECO:0000256" key="1">
    <source>
        <dbReference type="SAM" id="MobiDB-lite"/>
    </source>
</evidence>
<dbReference type="EMBL" id="JAJOMB010000002">
    <property type="protein sequence ID" value="MCD5310281.1"/>
    <property type="molecule type" value="Genomic_DNA"/>
</dbReference>
<dbReference type="AlphaFoldDB" id="A0A9X1NBK9"/>
<reference evidence="3" key="1">
    <citation type="submission" date="2021-11" db="EMBL/GenBank/DDBJ databases">
        <title>Streptomyces corallinus and Kineosporia corallina sp. nov., two new coral-derived marine actinobacteria.</title>
        <authorList>
            <person name="Buangrab K."/>
            <person name="Sutthacheep M."/>
            <person name="Yeemin T."/>
            <person name="Harunari E."/>
            <person name="Igarashi Y."/>
            <person name="Sripreechasak P."/>
            <person name="Kanchanasin P."/>
            <person name="Tanasupawat S."/>
            <person name="Phongsopitanun W."/>
        </authorList>
    </citation>
    <scope>NUCLEOTIDE SEQUENCE</scope>
    <source>
        <strain evidence="3">JCM 31032</strain>
    </source>
</reference>
<dbReference type="SUPFAM" id="SSF51556">
    <property type="entry name" value="Metallo-dependent hydrolases"/>
    <property type="match status" value="1"/>
</dbReference>
<dbReference type="InterPro" id="IPR006680">
    <property type="entry name" value="Amidohydro-rel"/>
</dbReference>
<dbReference type="PANTHER" id="PTHR42889">
    <property type="entry name" value="BLR3681 PROTEIN"/>
    <property type="match status" value="1"/>
</dbReference>
<dbReference type="Gene3D" id="3.20.20.140">
    <property type="entry name" value="Metal-dependent hydrolases"/>
    <property type="match status" value="1"/>
</dbReference>
<proteinExistence type="predicted"/>
<dbReference type="CDD" id="cd01292">
    <property type="entry name" value="metallo-dependent_hydrolases"/>
    <property type="match status" value="1"/>
</dbReference>